<name>A0AAP3GDU4_BRELA</name>
<reference evidence="7" key="1">
    <citation type="submission" date="2022-09" db="EMBL/GenBank/DDBJ databases">
        <title>Genome analysis and characterization of larvicidal activity of Brevibacillus strains.</title>
        <authorList>
            <person name="Patrusheva E.V."/>
            <person name="Izotova A.O."/>
            <person name="Toshchakov S.V."/>
            <person name="Sineoky S.P."/>
        </authorList>
    </citation>
    <scope>NUCLEOTIDE SEQUENCE</scope>
    <source>
        <strain evidence="7">VKPM_B-13247</strain>
    </source>
</reference>
<dbReference type="SUPFAM" id="SSF53335">
    <property type="entry name" value="S-adenosyl-L-methionine-dependent methyltransferases"/>
    <property type="match status" value="1"/>
</dbReference>
<evidence type="ECO:0000256" key="5">
    <source>
        <dbReference type="ARBA" id="ARBA00022747"/>
    </source>
</evidence>
<dbReference type="PANTHER" id="PTHR10629:SF52">
    <property type="entry name" value="DNA (CYTOSINE-5)-METHYLTRANSFERASE 1"/>
    <property type="match status" value="1"/>
</dbReference>
<evidence type="ECO:0000256" key="2">
    <source>
        <dbReference type="ARBA" id="ARBA00022603"/>
    </source>
</evidence>
<keyword evidence="4 6" id="KW-0949">S-adenosyl-L-methionine</keyword>
<dbReference type="EC" id="2.1.1.37" evidence="1"/>
<dbReference type="GO" id="GO:0009307">
    <property type="term" value="P:DNA restriction-modification system"/>
    <property type="evidence" value="ECO:0007669"/>
    <property type="project" value="UniProtKB-KW"/>
</dbReference>
<proteinExistence type="inferred from homology"/>
<keyword evidence="3 6" id="KW-0808">Transferase</keyword>
<evidence type="ECO:0000313" key="7">
    <source>
        <dbReference type="EMBL" id="MCZ0808784.1"/>
    </source>
</evidence>
<dbReference type="EMBL" id="JAPTNE010000024">
    <property type="protein sequence ID" value="MCZ0808784.1"/>
    <property type="molecule type" value="Genomic_DNA"/>
</dbReference>
<dbReference type="InterPro" id="IPR001525">
    <property type="entry name" value="C5_MeTfrase"/>
</dbReference>
<feature type="active site" evidence="6">
    <location>
        <position position="100"/>
    </location>
</feature>
<comment type="similarity">
    <text evidence="6">Belongs to the class I-like SAM-binding methyltransferase superfamily. C5-methyltransferase family.</text>
</comment>
<dbReference type="GO" id="GO:0032259">
    <property type="term" value="P:methylation"/>
    <property type="evidence" value="ECO:0007669"/>
    <property type="project" value="UniProtKB-KW"/>
</dbReference>
<dbReference type="PRINTS" id="PR00105">
    <property type="entry name" value="C5METTRFRASE"/>
</dbReference>
<gene>
    <name evidence="7" type="ORF">O0554_18005</name>
</gene>
<dbReference type="PROSITE" id="PS51679">
    <property type="entry name" value="SAM_MT_C5"/>
    <property type="match status" value="1"/>
</dbReference>
<evidence type="ECO:0000256" key="4">
    <source>
        <dbReference type="ARBA" id="ARBA00022691"/>
    </source>
</evidence>
<comment type="caution">
    <text evidence="7">The sequence shown here is derived from an EMBL/GenBank/DDBJ whole genome shotgun (WGS) entry which is preliminary data.</text>
</comment>
<evidence type="ECO:0000256" key="3">
    <source>
        <dbReference type="ARBA" id="ARBA00022679"/>
    </source>
</evidence>
<dbReference type="AlphaFoldDB" id="A0AAP3GDU4"/>
<keyword evidence="5" id="KW-0680">Restriction system</keyword>
<dbReference type="Gene3D" id="3.40.50.150">
    <property type="entry name" value="Vaccinia Virus protein VP39"/>
    <property type="match status" value="1"/>
</dbReference>
<organism evidence="7 8">
    <name type="scientific">Brevibacillus laterosporus</name>
    <name type="common">Bacillus laterosporus</name>
    <dbReference type="NCBI Taxonomy" id="1465"/>
    <lineage>
        <taxon>Bacteria</taxon>
        <taxon>Bacillati</taxon>
        <taxon>Bacillota</taxon>
        <taxon>Bacilli</taxon>
        <taxon>Bacillales</taxon>
        <taxon>Paenibacillaceae</taxon>
        <taxon>Brevibacillus</taxon>
    </lineage>
</organism>
<dbReference type="Proteomes" id="UP001077662">
    <property type="component" value="Unassembled WGS sequence"/>
</dbReference>
<accession>A0AAP3GDU4</accession>
<evidence type="ECO:0000256" key="1">
    <source>
        <dbReference type="ARBA" id="ARBA00011975"/>
    </source>
</evidence>
<dbReference type="InterPro" id="IPR050390">
    <property type="entry name" value="C5-Methyltransferase"/>
</dbReference>
<evidence type="ECO:0000256" key="6">
    <source>
        <dbReference type="PROSITE-ProRule" id="PRU01016"/>
    </source>
</evidence>
<protein>
    <recommendedName>
        <fullName evidence="1">DNA (cytosine-5-)-methyltransferase</fullName>
        <ecNumber evidence="1">2.1.1.37</ecNumber>
    </recommendedName>
</protein>
<evidence type="ECO:0000313" key="8">
    <source>
        <dbReference type="Proteomes" id="UP001077662"/>
    </source>
</evidence>
<dbReference type="GO" id="GO:0044027">
    <property type="term" value="P:negative regulation of gene expression via chromosomal CpG island methylation"/>
    <property type="evidence" value="ECO:0007669"/>
    <property type="project" value="TreeGrafter"/>
</dbReference>
<dbReference type="Gene3D" id="3.90.120.10">
    <property type="entry name" value="DNA Methylase, subunit A, domain 2"/>
    <property type="match status" value="1"/>
</dbReference>
<dbReference type="InterPro" id="IPR029063">
    <property type="entry name" value="SAM-dependent_MTases_sf"/>
</dbReference>
<dbReference type="PANTHER" id="PTHR10629">
    <property type="entry name" value="CYTOSINE-SPECIFIC METHYLTRANSFERASE"/>
    <property type="match status" value="1"/>
</dbReference>
<dbReference type="GO" id="GO:0003886">
    <property type="term" value="F:DNA (cytosine-5-)-methyltransferase activity"/>
    <property type="evidence" value="ECO:0007669"/>
    <property type="project" value="UniProtKB-EC"/>
</dbReference>
<dbReference type="Pfam" id="PF00145">
    <property type="entry name" value="DNA_methylase"/>
    <property type="match status" value="1"/>
</dbReference>
<dbReference type="RefSeq" id="WP_258434230.1">
    <property type="nucleotide sequence ID" value="NZ_JANSGW010000024.1"/>
</dbReference>
<sequence>MKRMPSWDWSLADLAHVPKNGRKVFSCFSCGGGSTMGYKLAGYEMLGNVEIDPQMMGIYKRNHNPPIPFQMPIQEFKELPNDKLPPELFDLDILDGSPPCSVFSTSGKREKKWGKEHHFREGQAKQKLDELFFDFLDVADKLRPKVIVAENVRGMIIGLAKGYVALVKKRFIQMGYKPQLFLLNSATMGVPQRRERIFFIAHRMDIKLPKLTLCFKEQPVLYRHIRSGRGRILSPDTQTYQRWLKRRPRDTSVGDITKRSEGKVSNFNTILVHNDRVSNTLASGSCFIRYDEPYFISDTDVIRMQTFPRDYDFMGADVQYVCGMSVPPLMMKGIASEIYKQWLSKIPV</sequence>
<keyword evidence="2 6" id="KW-0489">Methyltransferase</keyword>
<dbReference type="GO" id="GO:0003677">
    <property type="term" value="F:DNA binding"/>
    <property type="evidence" value="ECO:0007669"/>
    <property type="project" value="TreeGrafter"/>
</dbReference>